<dbReference type="OrthoDB" id="9803231at2"/>
<dbReference type="GO" id="GO:0032196">
    <property type="term" value="P:transposition"/>
    <property type="evidence" value="ECO:0007669"/>
    <property type="project" value="TreeGrafter"/>
</dbReference>
<sequence>MKTTVIIRITAFEDLGIENIGTKFRNEFAGDKDVADAWQIDFYFSNPCCSWKCVANENFSGLIRQYFPKKTDFSSIMDKRVPDIMEKLNNGPRKDLVLNTIEVVVKLLLNTEAAFFL</sequence>
<dbReference type="PANTHER" id="PTHR10948:SF23">
    <property type="entry name" value="TRANSPOSASE INSI FOR INSERTION SEQUENCE ELEMENT IS30A-RELATED"/>
    <property type="match status" value="1"/>
</dbReference>
<keyword evidence="2" id="KW-1185">Reference proteome</keyword>
<protein>
    <submittedName>
        <fullName evidence="1">IS30 family transposase</fullName>
    </submittedName>
</protein>
<organism evidence="1 2">
    <name type="scientific">Gelidibacter gilvus</name>
    <dbReference type="NCBI Taxonomy" id="59602"/>
    <lineage>
        <taxon>Bacteria</taxon>
        <taxon>Pseudomonadati</taxon>
        <taxon>Bacteroidota</taxon>
        <taxon>Flavobacteriia</taxon>
        <taxon>Flavobacteriales</taxon>
        <taxon>Flavobacteriaceae</taxon>
        <taxon>Gelidibacter</taxon>
    </lineage>
</organism>
<evidence type="ECO:0000313" key="2">
    <source>
        <dbReference type="Proteomes" id="UP000289792"/>
    </source>
</evidence>
<dbReference type="RefSeq" id="WP_129018924.1">
    <property type="nucleotide sequence ID" value="NZ_SDDZ01000019.1"/>
</dbReference>
<evidence type="ECO:0000313" key="1">
    <source>
        <dbReference type="EMBL" id="RXJ44324.1"/>
    </source>
</evidence>
<dbReference type="GO" id="GO:0005829">
    <property type="term" value="C:cytosol"/>
    <property type="evidence" value="ECO:0007669"/>
    <property type="project" value="TreeGrafter"/>
</dbReference>
<dbReference type="PANTHER" id="PTHR10948">
    <property type="entry name" value="TRANSPOSASE"/>
    <property type="match status" value="1"/>
</dbReference>
<accession>A0A4Q0XC80</accession>
<dbReference type="EMBL" id="SDDZ01000019">
    <property type="protein sequence ID" value="RXJ44324.1"/>
    <property type="molecule type" value="Genomic_DNA"/>
</dbReference>
<comment type="caution">
    <text evidence="1">The sequence shown here is derived from an EMBL/GenBank/DDBJ whole genome shotgun (WGS) entry which is preliminary data.</text>
</comment>
<dbReference type="AlphaFoldDB" id="A0A4Q0XC80"/>
<reference evidence="1 2" key="1">
    <citation type="submission" date="2019-01" db="EMBL/GenBank/DDBJ databases">
        <title>Genome sequence of the Antarctic species Gelidibacter gilvus ACAM 158(T).</title>
        <authorList>
            <person name="Bowman J.P."/>
        </authorList>
    </citation>
    <scope>NUCLEOTIDE SEQUENCE [LARGE SCALE GENOMIC DNA]</scope>
    <source>
        <strain evidence="1 2">IC158</strain>
    </source>
</reference>
<dbReference type="InterPro" id="IPR051917">
    <property type="entry name" value="Transposase-Integrase"/>
</dbReference>
<name>A0A4Q0XC80_9FLAO</name>
<dbReference type="GO" id="GO:0004803">
    <property type="term" value="F:transposase activity"/>
    <property type="evidence" value="ECO:0007669"/>
    <property type="project" value="TreeGrafter"/>
</dbReference>
<proteinExistence type="predicted"/>
<gene>
    <name evidence="1" type="ORF">ESZ48_18145</name>
</gene>
<dbReference type="Proteomes" id="UP000289792">
    <property type="component" value="Unassembled WGS sequence"/>
</dbReference>